<dbReference type="Proteomes" id="UP000245535">
    <property type="component" value="Unassembled WGS sequence"/>
</dbReference>
<dbReference type="InterPro" id="IPR017850">
    <property type="entry name" value="Alkaline_phosphatase_core_sf"/>
</dbReference>
<dbReference type="GO" id="GO:0046872">
    <property type="term" value="F:metal ion binding"/>
    <property type="evidence" value="ECO:0007669"/>
    <property type="project" value="UniProtKB-KW"/>
</dbReference>
<keyword evidence="7" id="KW-1185">Reference proteome</keyword>
<dbReference type="GO" id="GO:0004065">
    <property type="term" value="F:arylsulfatase activity"/>
    <property type="evidence" value="ECO:0007669"/>
    <property type="project" value="TreeGrafter"/>
</dbReference>
<dbReference type="InterPro" id="IPR024607">
    <property type="entry name" value="Sulfatase_CS"/>
</dbReference>
<accession>A0A315Z6U4</accession>
<dbReference type="PANTHER" id="PTHR42693">
    <property type="entry name" value="ARYLSULFATASE FAMILY MEMBER"/>
    <property type="match status" value="1"/>
</dbReference>
<evidence type="ECO:0000256" key="4">
    <source>
        <dbReference type="ARBA" id="ARBA00022837"/>
    </source>
</evidence>
<evidence type="ECO:0000256" key="1">
    <source>
        <dbReference type="ARBA" id="ARBA00008779"/>
    </source>
</evidence>
<feature type="domain" description="Sulfatase N-terminal" evidence="5">
    <location>
        <begin position="26"/>
        <end position="339"/>
    </location>
</feature>
<dbReference type="EMBL" id="QGDO01000008">
    <property type="protein sequence ID" value="PWJ37997.1"/>
    <property type="molecule type" value="Genomic_DNA"/>
</dbReference>
<protein>
    <submittedName>
        <fullName evidence="6">Arylsulfatase A-like enzyme</fullName>
    </submittedName>
</protein>
<dbReference type="Gene3D" id="3.30.1120.10">
    <property type="match status" value="1"/>
</dbReference>
<dbReference type="OrthoDB" id="9764377at2"/>
<dbReference type="PROSITE" id="PS00149">
    <property type="entry name" value="SULFATASE_2"/>
    <property type="match status" value="1"/>
</dbReference>
<organism evidence="6 7">
    <name type="scientific">Sediminitomix flava</name>
    <dbReference type="NCBI Taxonomy" id="379075"/>
    <lineage>
        <taxon>Bacteria</taxon>
        <taxon>Pseudomonadati</taxon>
        <taxon>Bacteroidota</taxon>
        <taxon>Cytophagia</taxon>
        <taxon>Cytophagales</taxon>
        <taxon>Flammeovirgaceae</taxon>
        <taxon>Sediminitomix</taxon>
    </lineage>
</organism>
<reference evidence="6 7" key="1">
    <citation type="submission" date="2018-03" db="EMBL/GenBank/DDBJ databases">
        <title>Genomic Encyclopedia of Archaeal and Bacterial Type Strains, Phase II (KMG-II): from individual species to whole genera.</title>
        <authorList>
            <person name="Goeker M."/>
        </authorList>
    </citation>
    <scope>NUCLEOTIDE SEQUENCE [LARGE SCALE GENOMIC DNA]</scope>
    <source>
        <strain evidence="6 7">DSM 28229</strain>
    </source>
</reference>
<dbReference type="SUPFAM" id="SSF53649">
    <property type="entry name" value="Alkaline phosphatase-like"/>
    <property type="match status" value="1"/>
</dbReference>
<dbReference type="PANTHER" id="PTHR42693:SF33">
    <property type="entry name" value="ARYLSULFATASE"/>
    <property type="match status" value="1"/>
</dbReference>
<evidence type="ECO:0000313" key="6">
    <source>
        <dbReference type="EMBL" id="PWJ37997.1"/>
    </source>
</evidence>
<evidence type="ECO:0000259" key="5">
    <source>
        <dbReference type="Pfam" id="PF00884"/>
    </source>
</evidence>
<keyword evidence="3" id="KW-0378">Hydrolase</keyword>
<evidence type="ECO:0000256" key="2">
    <source>
        <dbReference type="ARBA" id="ARBA00022723"/>
    </source>
</evidence>
<dbReference type="Gene3D" id="3.40.720.10">
    <property type="entry name" value="Alkaline Phosphatase, subunit A"/>
    <property type="match status" value="1"/>
</dbReference>
<comment type="caution">
    <text evidence="6">The sequence shown here is derived from an EMBL/GenBank/DDBJ whole genome shotgun (WGS) entry which is preliminary data.</text>
</comment>
<keyword evidence="4" id="KW-0106">Calcium</keyword>
<dbReference type="Pfam" id="PF00884">
    <property type="entry name" value="Sulfatase"/>
    <property type="match status" value="1"/>
</dbReference>
<dbReference type="InterPro" id="IPR000917">
    <property type="entry name" value="Sulfatase_N"/>
</dbReference>
<evidence type="ECO:0000256" key="3">
    <source>
        <dbReference type="ARBA" id="ARBA00022801"/>
    </source>
</evidence>
<proteinExistence type="inferred from homology"/>
<comment type="similarity">
    <text evidence="1">Belongs to the sulfatase family.</text>
</comment>
<name>A0A315Z6U4_SEDFL</name>
<dbReference type="InterPro" id="IPR050738">
    <property type="entry name" value="Sulfatase"/>
</dbReference>
<dbReference type="RefSeq" id="WP_109622217.1">
    <property type="nucleotide sequence ID" value="NZ_QGDO01000008.1"/>
</dbReference>
<gene>
    <name evidence="6" type="ORF">BC781_108132</name>
</gene>
<dbReference type="AlphaFoldDB" id="A0A315Z6U4"/>
<sequence length="458" mass="52228">MRTLLIYIMLVFTFSLCLGKDKTKPPHIILIYVDDMGIGDASYTNGAVTTTPNIDKLAQNGKIFTQYYTNAPVCSPSRVAITTGMYPMRWNINTFLSSKKHNRLCDQSDYLDASAPSMAKILKSAGYQTAHIGKWHMGGGRDVHSAPSITAYGFDEVCSTYESPNPDPLLTSKNWIWAPTDSIRRWERTAYFVDKTLDFLDRNSNQACFVNLWPDDVHSPWVPTEQVERAGKKEFFKLQNLQPVLDEFDTQIGRLIQGLKERGLYENTLIIFTSDNGPAPSFDRLRTNQKRGVKNSLYEGGINMPFFVHWPAKIKSGQVDSTSIIAAFDILPSLLNLTDSDLPKHTHLDGEDISKSLFGNQTYKRKKEIMWDYGRTPKHNFPKNGDASLQLALREGKWKFFTVPDGSKVELYDLSKDPNEKVDISEQYPRLVKKFKAKTIRWYQETDKSEVKEYLVAQ</sequence>
<keyword evidence="2" id="KW-0479">Metal-binding</keyword>
<evidence type="ECO:0000313" key="7">
    <source>
        <dbReference type="Proteomes" id="UP000245535"/>
    </source>
</evidence>